<protein>
    <recommendedName>
        <fullName evidence="6">D-alanine--D-alanine ligase</fullName>
        <ecNumber evidence="6">6.3.2.4</ecNumber>
    </recommendedName>
</protein>
<dbReference type="GO" id="GO:0009252">
    <property type="term" value="P:peptidoglycan biosynthetic process"/>
    <property type="evidence" value="ECO:0007669"/>
    <property type="project" value="UniProtKB-KW"/>
</dbReference>
<dbReference type="EC" id="6.3.2.4" evidence="6"/>
<evidence type="ECO:0000256" key="5">
    <source>
        <dbReference type="ARBA" id="ARBA00010871"/>
    </source>
</evidence>
<evidence type="ECO:0000256" key="12">
    <source>
        <dbReference type="ARBA" id="ARBA00022984"/>
    </source>
</evidence>
<dbReference type="GO" id="GO:0008360">
    <property type="term" value="P:regulation of cell shape"/>
    <property type="evidence" value="ECO:0007669"/>
    <property type="project" value="UniProtKB-KW"/>
</dbReference>
<dbReference type="Proteomes" id="UP001359469">
    <property type="component" value="Unassembled WGS sequence"/>
</dbReference>
<keyword evidence="11" id="KW-0133">Cell shape</keyword>
<dbReference type="RefSeq" id="WP_040003103.1">
    <property type="nucleotide sequence ID" value="NZ_JAFCAF010000016.1"/>
</dbReference>
<evidence type="ECO:0000256" key="13">
    <source>
        <dbReference type="ARBA" id="ARBA00023316"/>
    </source>
</evidence>
<keyword evidence="10 15" id="KW-0067">ATP-binding</keyword>
<dbReference type="Pfam" id="PF07478">
    <property type="entry name" value="Dala_Dala_lig_C"/>
    <property type="match status" value="1"/>
</dbReference>
<evidence type="ECO:0000256" key="15">
    <source>
        <dbReference type="PROSITE-ProRule" id="PRU00409"/>
    </source>
</evidence>
<evidence type="ECO:0000256" key="2">
    <source>
        <dbReference type="ARBA" id="ARBA00001946"/>
    </source>
</evidence>
<dbReference type="Pfam" id="PF01820">
    <property type="entry name" value="Dala_Dala_lig_N"/>
    <property type="match status" value="1"/>
</dbReference>
<dbReference type="SUPFAM" id="SSF56059">
    <property type="entry name" value="Glutathione synthetase ATP-binding domain-like"/>
    <property type="match status" value="1"/>
</dbReference>
<comment type="cofactor">
    <cofactor evidence="2">
        <name>Mg(2+)</name>
        <dbReference type="ChEBI" id="CHEBI:18420"/>
    </cofactor>
</comment>
<dbReference type="SUPFAM" id="SSF52440">
    <property type="entry name" value="PreATP-grasp domain"/>
    <property type="match status" value="1"/>
</dbReference>
<evidence type="ECO:0000256" key="6">
    <source>
        <dbReference type="ARBA" id="ARBA00012216"/>
    </source>
</evidence>
<keyword evidence="19" id="KW-1185">Reference proteome</keyword>
<organism evidence="17">
    <name type="scientific">Dickeya chrysanthemi</name>
    <name type="common">Pectobacterium chrysanthemi</name>
    <name type="synonym">Erwinia chrysanthemi</name>
    <dbReference type="NCBI Taxonomy" id="556"/>
    <lineage>
        <taxon>Bacteria</taxon>
        <taxon>Pseudomonadati</taxon>
        <taxon>Pseudomonadota</taxon>
        <taxon>Gammaproteobacteria</taxon>
        <taxon>Enterobacterales</taxon>
        <taxon>Pectobacteriaceae</taxon>
        <taxon>Dickeya</taxon>
    </lineage>
</organism>
<evidence type="ECO:0000256" key="14">
    <source>
        <dbReference type="ARBA" id="ARBA00047614"/>
    </source>
</evidence>
<gene>
    <name evidence="17" type="primary">ddl</name>
    <name evidence="18" type="ORF">WCU84_11210</name>
</gene>
<evidence type="ECO:0000256" key="4">
    <source>
        <dbReference type="ARBA" id="ARBA00004496"/>
    </source>
</evidence>
<dbReference type="GO" id="GO:0005737">
    <property type="term" value="C:cytoplasm"/>
    <property type="evidence" value="ECO:0007669"/>
    <property type="project" value="UniProtKB-SubCell"/>
</dbReference>
<keyword evidence="8 17" id="KW-0436">Ligase</keyword>
<dbReference type="AlphaFoldDB" id="Q8KZU0"/>
<dbReference type="InterPro" id="IPR000291">
    <property type="entry name" value="D-Ala_lig_Van_CS"/>
</dbReference>
<sequence length="368" mass="42292">MKYIDSKNKIYVESLTEKEKRYLLNYKEFIKNQSICLVEGTHSQENLIYKSQASDEERGITSIESAFIDLGLNYKKIESTDNNLQYEINNHNFVFIYAHGEYGEDGRLQGFLDYIDKPYPGSGVLASAVCCDKLKFKYLMTGSSVNTPNFYELNIHDSYSDVHKKALCLQYPIMAKERCGGSSLGITYISNDEDLHTWYEKNKNEINKYFLEKFISGRIISVGFVQMIEGVLILPTLETVTNSNYYDAELKIGHSHHDVKYILNSFSSKEYIDRKIKETAIKAFEHAACQGVGRVDLIIDDNDDIFILEINTIPGISKNSNFTKMFTSLGFSYNELVIAFIRTGILKKENQGNKHIYFTEERSEEECL</sequence>
<comment type="catalytic activity">
    <reaction evidence="14">
        <text>2 D-alanine + ATP = D-alanyl-D-alanine + ADP + phosphate + H(+)</text>
        <dbReference type="Rhea" id="RHEA:11224"/>
        <dbReference type="ChEBI" id="CHEBI:15378"/>
        <dbReference type="ChEBI" id="CHEBI:30616"/>
        <dbReference type="ChEBI" id="CHEBI:43474"/>
        <dbReference type="ChEBI" id="CHEBI:57416"/>
        <dbReference type="ChEBI" id="CHEBI:57822"/>
        <dbReference type="ChEBI" id="CHEBI:456216"/>
        <dbReference type="EC" id="6.3.2.4"/>
    </reaction>
</comment>
<keyword evidence="9 15" id="KW-0547">Nucleotide-binding</keyword>
<reference evidence="18 19" key="2">
    <citation type="submission" date="2024-03" db="EMBL/GenBank/DDBJ databases">
        <title>Analysis of soft rot Pectobacteriaceae population diversity in US potato growing regions between 2016 and 2022.</title>
        <authorList>
            <person name="Ma X."/>
            <person name="Zhang X."/>
            <person name="Stodghill P."/>
            <person name="Rioux R."/>
            <person name="Babler B."/>
            <person name="Shrestha S."/>
            <person name="Babler B."/>
            <person name="Rivedal H."/>
            <person name="Frost K."/>
            <person name="Hao J."/>
            <person name="Secor G."/>
            <person name="Swingle B."/>
        </authorList>
    </citation>
    <scope>NUCLEOTIDE SEQUENCE [LARGE SCALE GENOMIC DNA]</scope>
    <source>
        <strain evidence="18 19">SR64</strain>
    </source>
</reference>
<evidence type="ECO:0000256" key="3">
    <source>
        <dbReference type="ARBA" id="ARBA00003921"/>
    </source>
</evidence>
<dbReference type="Gene3D" id="3.40.50.20">
    <property type="match status" value="1"/>
</dbReference>
<dbReference type="GO" id="GO:0008716">
    <property type="term" value="F:D-alanine-D-alanine ligase activity"/>
    <property type="evidence" value="ECO:0007669"/>
    <property type="project" value="UniProtKB-EC"/>
</dbReference>
<evidence type="ECO:0000313" key="19">
    <source>
        <dbReference type="Proteomes" id="UP001359469"/>
    </source>
</evidence>
<evidence type="ECO:0000256" key="8">
    <source>
        <dbReference type="ARBA" id="ARBA00022598"/>
    </source>
</evidence>
<dbReference type="GO" id="GO:0071555">
    <property type="term" value="P:cell wall organization"/>
    <property type="evidence" value="ECO:0007669"/>
    <property type="project" value="UniProtKB-KW"/>
</dbReference>
<dbReference type="GO" id="GO:0046872">
    <property type="term" value="F:metal ion binding"/>
    <property type="evidence" value="ECO:0007669"/>
    <property type="project" value="InterPro"/>
</dbReference>
<evidence type="ECO:0000259" key="16">
    <source>
        <dbReference type="PROSITE" id="PS50975"/>
    </source>
</evidence>
<evidence type="ECO:0000313" key="17">
    <source>
        <dbReference type="EMBL" id="BAB97388.1"/>
    </source>
</evidence>
<comment type="subcellular location">
    <subcellularLocation>
        <location evidence="4">Cytoplasm</location>
    </subcellularLocation>
</comment>
<dbReference type="PANTHER" id="PTHR23132">
    <property type="entry name" value="D-ALANINE--D-ALANINE LIGASE"/>
    <property type="match status" value="1"/>
</dbReference>
<comment type="similarity">
    <text evidence="5">Belongs to the D-alanine--D-alanine ligase family.</text>
</comment>
<dbReference type="InterPro" id="IPR013815">
    <property type="entry name" value="ATP_grasp_subdomain_1"/>
</dbReference>
<dbReference type="InterPro" id="IPR016185">
    <property type="entry name" value="PreATP-grasp_dom_sf"/>
</dbReference>
<accession>Q8KZU0</accession>
<dbReference type="Gene3D" id="3.30.470.20">
    <property type="entry name" value="ATP-grasp fold, B domain"/>
    <property type="match status" value="1"/>
</dbReference>
<evidence type="ECO:0000313" key="18">
    <source>
        <dbReference type="EMBL" id="MEI7064226.1"/>
    </source>
</evidence>
<evidence type="ECO:0000256" key="7">
    <source>
        <dbReference type="ARBA" id="ARBA00022490"/>
    </source>
</evidence>
<dbReference type="EMBL" id="AB085772">
    <property type="protein sequence ID" value="BAB97388.1"/>
    <property type="molecule type" value="Genomic_DNA"/>
</dbReference>
<reference evidence="17" key="1">
    <citation type="submission" date="2002-05" db="EMBL/GenBank/DDBJ databases">
        <title>D-alanine-D-alanine ligase (ddl) regulates pectate ligase production in Erwinia chrysanthemi strain EC16.</title>
        <authorList>
            <person name="Jitareerat P."/>
            <person name="Tsuyumu S."/>
        </authorList>
    </citation>
    <scope>NUCLEOTIDE SEQUENCE</scope>
    <source>
        <strain evidence="17">EC16</strain>
    </source>
</reference>
<evidence type="ECO:0000256" key="9">
    <source>
        <dbReference type="ARBA" id="ARBA00022741"/>
    </source>
</evidence>
<dbReference type="PANTHER" id="PTHR23132:SF23">
    <property type="entry name" value="D-ALANINE--D-ALANINE LIGASE B"/>
    <property type="match status" value="1"/>
</dbReference>
<dbReference type="PROSITE" id="PS00844">
    <property type="entry name" value="DALA_DALA_LIGASE_2"/>
    <property type="match status" value="1"/>
</dbReference>
<evidence type="ECO:0000256" key="11">
    <source>
        <dbReference type="ARBA" id="ARBA00022960"/>
    </source>
</evidence>
<dbReference type="GO" id="GO:0005524">
    <property type="term" value="F:ATP binding"/>
    <property type="evidence" value="ECO:0007669"/>
    <property type="project" value="UniProtKB-UniRule"/>
</dbReference>
<dbReference type="PROSITE" id="PS50975">
    <property type="entry name" value="ATP_GRASP"/>
    <property type="match status" value="1"/>
</dbReference>
<dbReference type="EMBL" id="JBBBOO010000007">
    <property type="protein sequence ID" value="MEI7064226.1"/>
    <property type="molecule type" value="Genomic_DNA"/>
</dbReference>
<comment type="cofactor">
    <cofactor evidence="1">
        <name>Mn(2+)</name>
        <dbReference type="ChEBI" id="CHEBI:29035"/>
    </cofactor>
</comment>
<name>Q8KZU0_DICCH</name>
<dbReference type="InterPro" id="IPR011095">
    <property type="entry name" value="Dala_Dala_lig_C"/>
</dbReference>
<evidence type="ECO:0000256" key="1">
    <source>
        <dbReference type="ARBA" id="ARBA00001936"/>
    </source>
</evidence>
<dbReference type="InterPro" id="IPR011127">
    <property type="entry name" value="Dala_Dala_lig_N"/>
</dbReference>
<keyword evidence="12" id="KW-0573">Peptidoglycan synthesis</keyword>
<dbReference type="InterPro" id="IPR011761">
    <property type="entry name" value="ATP-grasp"/>
</dbReference>
<evidence type="ECO:0000256" key="10">
    <source>
        <dbReference type="ARBA" id="ARBA00022840"/>
    </source>
</evidence>
<proteinExistence type="inferred from homology"/>
<keyword evidence="7" id="KW-0963">Cytoplasm</keyword>
<comment type="function">
    <text evidence="3">Cell wall formation.</text>
</comment>
<dbReference type="Gene3D" id="3.30.1490.20">
    <property type="entry name" value="ATP-grasp fold, A domain"/>
    <property type="match status" value="1"/>
</dbReference>
<keyword evidence="13" id="KW-0961">Cell wall biogenesis/degradation</keyword>
<dbReference type="PROSITE" id="PS00843">
    <property type="entry name" value="DALA_DALA_LIGASE_1"/>
    <property type="match status" value="1"/>
</dbReference>
<feature type="domain" description="ATP-grasp" evidence="16">
    <location>
        <begin position="137"/>
        <end position="342"/>
    </location>
</feature>